<dbReference type="EMBL" id="JACHGW010000003">
    <property type="protein sequence ID" value="MBB6051305.1"/>
    <property type="molecule type" value="Genomic_DNA"/>
</dbReference>
<evidence type="ECO:0000313" key="11">
    <source>
        <dbReference type="EMBL" id="MBB6051305.1"/>
    </source>
</evidence>
<organism evidence="11 12">
    <name type="scientific">Armatimonas rosea</name>
    <dbReference type="NCBI Taxonomy" id="685828"/>
    <lineage>
        <taxon>Bacteria</taxon>
        <taxon>Bacillati</taxon>
        <taxon>Armatimonadota</taxon>
        <taxon>Armatimonadia</taxon>
        <taxon>Armatimonadales</taxon>
        <taxon>Armatimonadaceae</taxon>
        <taxon>Armatimonas</taxon>
    </lineage>
</organism>
<evidence type="ECO:0000256" key="4">
    <source>
        <dbReference type="ARBA" id="ARBA00022679"/>
    </source>
</evidence>
<keyword evidence="12" id="KW-1185">Reference proteome</keyword>
<evidence type="ECO:0000259" key="10">
    <source>
        <dbReference type="Pfam" id="PF00535"/>
    </source>
</evidence>
<dbReference type="EC" id="2.4.1.83" evidence="11"/>
<keyword evidence="7 9" id="KW-0472">Membrane</keyword>
<keyword evidence="6 9" id="KW-1133">Transmembrane helix</keyword>
<dbReference type="AlphaFoldDB" id="A0A7W9SR57"/>
<evidence type="ECO:0000256" key="5">
    <source>
        <dbReference type="ARBA" id="ARBA00022692"/>
    </source>
</evidence>
<sequence length="325" mass="36254">MALISLVFPIFNEEAVLPVLVARLEALLPILEKDGDTVEVLFVNDGSRDSSLLQLRELAQKHSWARVLSLSRNFGHQIAVTAGMHHATGDAVVLLDADLQDPPELLPEMIRLWRDDGWEVVYGKRRSREGETAFKLLTASLFYKLLHRLTSVAIPENTGDFRLMDRKVVDALNAMGEQHRFLRGMAAWVGFKQYALEYDRPARAAGETKYPFRKMFKLAMDAVTGFSYAPLKLSRDLGAFIALGAIVYGVIQAVRYALAPRSFEPGWTSIIVVLSLLSGVQLVTLGLIGEYIGRIYDEVKGRPLYLLSEKLGFQNDAQSTNSKPS</sequence>
<keyword evidence="3 11" id="KW-0328">Glycosyltransferase</keyword>
<protein>
    <submittedName>
        <fullName evidence="11">Dolichol-phosphate mannosyltransferase</fullName>
        <ecNumber evidence="11">2.4.1.83</ecNumber>
    </submittedName>
</protein>
<feature type="domain" description="Glycosyltransferase 2-like" evidence="10">
    <location>
        <begin position="5"/>
        <end position="170"/>
    </location>
</feature>
<dbReference type="CDD" id="cd04187">
    <property type="entry name" value="DPM1_like_bac"/>
    <property type="match status" value="1"/>
</dbReference>
<evidence type="ECO:0000256" key="7">
    <source>
        <dbReference type="ARBA" id="ARBA00023136"/>
    </source>
</evidence>
<keyword evidence="5 9" id="KW-0812">Transmembrane</keyword>
<comment type="caution">
    <text evidence="11">The sequence shown here is derived from an EMBL/GenBank/DDBJ whole genome shotgun (WGS) entry which is preliminary data.</text>
</comment>
<reference evidence="11 12" key="1">
    <citation type="submission" date="2020-08" db="EMBL/GenBank/DDBJ databases">
        <title>Genomic Encyclopedia of Type Strains, Phase IV (KMG-IV): sequencing the most valuable type-strain genomes for metagenomic binning, comparative biology and taxonomic classification.</title>
        <authorList>
            <person name="Goeker M."/>
        </authorList>
    </citation>
    <scope>NUCLEOTIDE SEQUENCE [LARGE SCALE GENOMIC DNA]</scope>
    <source>
        <strain evidence="11 12">DSM 23562</strain>
    </source>
</reference>
<dbReference type="Pfam" id="PF00535">
    <property type="entry name" value="Glycos_transf_2"/>
    <property type="match status" value="1"/>
</dbReference>
<dbReference type="InterPro" id="IPR029044">
    <property type="entry name" value="Nucleotide-diphossugar_trans"/>
</dbReference>
<dbReference type="PANTHER" id="PTHR48090">
    <property type="entry name" value="UNDECAPRENYL-PHOSPHATE 4-DEOXY-4-FORMAMIDO-L-ARABINOSE TRANSFERASE-RELATED"/>
    <property type="match status" value="1"/>
</dbReference>
<dbReference type="GO" id="GO:0004582">
    <property type="term" value="F:dolichyl-phosphate beta-D-mannosyltransferase activity"/>
    <property type="evidence" value="ECO:0007669"/>
    <property type="project" value="UniProtKB-EC"/>
</dbReference>
<comment type="similarity">
    <text evidence="8">Belongs to the glycosyltransferase 2 family. GtrB subfamily.</text>
</comment>
<evidence type="ECO:0000256" key="3">
    <source>
        <dbReference type="ARBA" id="ARBA00022676"/>
    </source>
</evidence>
<comment type="subcellular location">
    <subcellularLocation>
        <location evidence="1">Cell membrane</location>
        <topology evidence="1">Multi-pass membrane protein</topology>
    </subcellularLocation>
</comment>
<dbReference type="Proteomes" id="UP000520814">
    <property type="component" value="Unassembled WGS sequence"/>
</dbReference>
<evidence type="ECO:0000256" key="1">
    <source>
        <dbReference type="ARBA" id="ARBA00004651"/>
    </source>
</evidence>
<name>A0A7W9SR57_ARMRO</name>
<dbReference type="SUPFAM" id="SSF53448">
    <property type="entry name" value="Nucleotide-diphospho-sugar transferases"/>
    <property type="match status" value="1"/>
</dbReference>
<keyword evidence="2" id="KW-1003">Cell membrane</keyword>
<dbReference type="RefSeq" id="WP_184198001.1">
    <property type="nucleotide sequence ID" value="NZ_JACHGW010000003.1"/>
</dbReference>
<feature type="transmembrane region" description="Helical" evidence="9">
    <location>
        <begin position="270"/>
        <end position="292"/>
    </location>
</feature>
<feature type="transmembrane region" description="Helical" evidence="9">
    <location>
        <begin position="237"/>
        <end position="258"/>
    </location>
</feature>
<keyword evidence="4 11" id="KW-0808">Transferase</keyword>
<evidence type="ECO:0000313" key="12">
    <source>
        <dbReference type="Proteomes" id="UP000520814"/>
    </source>
</evidence>
<dbReference type="PANTHER" id="PTHR48090:SF1">
    <property type="entry name" value="PROPHAGE BACTOPRENOL GLUCOSYL TRANSFERASE HOMOLOG"/>
    <property type="match status" value="1"/>
</dbReference>
<gene>
    <name evidence="11" type="ORF">HNQ39_003115</name>
</gene>
<dbReference type="GO" id="GO:0005886">
    <property type="term" value="C:plasma membrane"/>
    <property type="evidence" value="ECO:0007669"/>
    <property type="project" value="UniProtKB-SubCell"/>
</dbReference>
<accession>A0A7W9SR57</accession>
<evidence type="ECO:0000256" key="8">
    <source>
        <dbReference type="ARBA" id="ARBA00038152"/>
    </source>
</evidence>
<dbReference type="InterPro" id="IPR050256">
    <property type="entry name" value="Glycosyltransferase_2"/>
</dbReference>
<dbReference type="InterPro" id="IPR001173">
    <property type="entry name" value="Glyco_trans_2-like"/>
</dbReference>
<evidence type="ECO:0000256" key="9">
    <source>
        <dbReference type="SAM" id="Phobius"/>
    </source>
</evidence>
<evidence type="ECO:0000256" key="2">
    <source>
        <dbReference type="ARBA" id="ARBA00022475"/>
    </source>
</evidence>
<proteinExistence type="inferred from homology"/>
<evidence type="ECO:0000256" key="6">
    <source>
        <dbReference type="ARBA" id="ARBA00022989"/>
    </source>
</evidence>
<dbReference type="Gene3D" id="3.90.550.10">
    <property type="entry name" value="Spore Coat Polysaccharide Biosynthesis Protein SpsA, Chain A"/>
    <property type="match status" value="1"/>
</dbReference>
<dbReference type="FunFam" id="3.90.550.10:FF:000079">
    <property type="entry name" value="Probable glycosyl transferase"/>
    <property type="match status" value="1"/>
</dbReference>